<sequence>MAEADLVTKVEKYVKQLKNEDKIGHALARLDRIDMTIELLSVTNVGKVVNRLRDHDVFGEEATRIVEKWKETARKNGIRPRNEREEGERKVKSSSGSCDEDSRKRQRSPYDEATSSKSSKPKTSKASVPTAFEQMLCSGDNVAVKTRKPKPVDWNKQRPEIDLNYRPLPAMNLVTKAVAAPVGQYNSFHILEEEEFNPEKMFKPRNDRVKVFAGKKKGVVLTEVPTLFQSCLRVIGNNINAIEETGDIPFDILKPVLEKCTAQQLMYIEMRNPLFYFILVIAFNVFLYFYILNVTYFRLCSRMQKLRVMYVNDRFVMEQATLHVIYRLQWKCHMLMLNMKRR</sequence>
<dbReference type="Gene3D" id="6.10.250.3180">
    <property type="match status" value="1"/>
</dbReference>
<comment type="subcellular location">
    <subcellularLocation>
        <location evidence="1 3">Nucleus</location>
    </subcellularLocation>
</comment>
<keyword evidence="5" id="KW-0472">Membrane</keyword>
<evidence type="ECO:0000256" key="3">
    <source>
        <dbReference type="PROSITE-ProRule" id="PRU00649"/>
    </source>
</evidence>
<dbReference type="PROSITE" id="PS51319">
    <property type="entry name" value="TFIIS_N"/>
    <property type="match status" value="1"/>
</dbReference>
<accession>A0A1I7WPY1</accession>
<feature type="region of interest" description="Disordered" evidence="4">
    <location>
        <begin position="73"/>
        <end position="128"/>
    </location>
</feature>
<dbReference type="Gene3D" id="1.20.930.10">
    <property type="entry name" value="Conserved domain common to transcription factors TFIIS, elongin A, CRSP70"/>
    <property type="match status" value="1"/>
</dbReference>
<proteinExistence type="predicted"/>
<name>A0A1I7WPY1_HETBA</name>
<keyword evidence="2 3" id="KW-0539">Nucleus</keyword>
<evidence type="ECO:0000256" key="1">
    <source>
        <dbReference type="ARBA" id="ARBA00004123"/>
    </source>
</evidence>
<protein>
    <submittedName>
        <fullName evidence="8">TFIIS N-terminal domain-containing protein</fullName>
    </submittedName>
</protein>
<dbReference type="InterPro" id="IPR051870">
    <property type="entry name" value="Elongin-A_domain"/>
</dbReference>
<feature type="domain" description="TFIIS N-terminal" evidence="6">
    <location>
        <begin position="1"/>
        <end position="76"/>
    </location>
</feature>
<evidence type="ECO:0000259" key="6">
    <source>
        <dbReference type="PROSITE" id="PS51319"/>
    </source>
</evidence>
<keyword evidence="5" id="KW-1133">Transmembrane helix</keyword>
<keyword evidence="5" id="KW-0812">Transmembrane</keyword>
<dbReference type="InterPro" id="IPR003617">
    <property type="entry name" value="TFIIS/CRSP70_N_sub"/>
</dbReference>
<dbReference type="SMART" id="SM00509">
    <property type="entry name" value="TFS2N"/>
    <property type="match status" value="1"/>
</dbReference>
<dbReference type="InterPro" id="IPR035441">
    <property type="entry name" value="TFIIS/LEDGF_dom_sf"/>
</dbReference>
<dbReference type="AlphaFoldDB" id="A0A1I7WPY1"/>
<evidence type="ECO:0000313" key="8">
    <source>
        <dbReference type="WBParaSite" id="Hba_07205"/>
    </source>
</evidence>
<dbReference type="WBParaSite" id="Hba_07205">
    <property type="protein sequence ID" value="Hba_07205"/>
    <property type="gene ID" value="Hba_07205"/>
</dbReference>
<evidence type="ECO:0000256" key="2">
    <source>
        <dbReference type="ARBA" id="ARBA00023242"/>
    </source>
</evidence>
<keyword evidence="7" id="KW-1185">Reference proteome</keyword>
<evidence type="ECO:0000256" key="5">
    <source>
        <dbReference type="SAM" id="Phobius"/>
    </source>
</evidence>
<dbReference type="Proteomes" id="UP000095283">
    <property type="component" value="Unplaced"/>
</dbReference>
<feature type="compositionally biased region" description="Basic and acidic residues" evidence="4">
    <location>
        <begin position="73"/>
        <end position="91"/>
    </location>
</feature>
<organism evidence="7 8">
    <name type="scientific">Heterorhabditis bacteriophora</name>
    <name type="common">Entomopathogenic nematode worm</name>
    <dbReference type="NCBI Taxonomy" id="37862"/>
    <lineage>
        <taxon>Eukaryota</taxon>
        <taxon>Metazoa</taxon>
        <taxon>Ecdysozoa</taxon>
        <taxon>Nematoda</taxon>
        <taxon>Chromadorea</taxon>
        <taxon>Rhabditida</taxon>
        <taxon>Rhabditina</taxon>
        <taxon>Rhabditomorpha</taxon>
        <taxon>Strongyloidea</taxon>
        <taxon>Heterorhabditidae</taxon>
        <taxon>Heterorhabditis</taxon>
    </lineage>
</organism>
<evidence type="ECO:0000313" key="7">
    <source>
        <dbReference type="Proteomes" id="UP000095283"/>
    </source>
</evidence>
<feature type="transmembrane region" description="Helical" evidence="5">
    <location>
        <begin position="274"/>
        <end position="297"/>
    </location>
</feature>
<dbReference type="PANTHER" id="PTHR15141">
    <property type="entry name" value="TRANSCRIPTION ELONGATION FACTOR B POLYPEPTIDE 3"/>
    <property type="match status" value="1"/>
</dbReference>
<evidence type="ECO:0000256" key="4">
    <source>
        <dbReference type="SAM" id="MobiDB-lite"/>
    </source>
</evidence>
<dbReference type="Pfam" id="PF08711">
    <property type="entry name" value="Med26"/>
    <property type="match status" value="1"/>
</dbReference>
<dbReference type="SUPFAM" id="SSF47676">
    <property type="entry name" value="Conserved domain common to transcription factors TFIIS, elongin A, CRSP70"/>
    <property type="match status" value="1"/>
</dbReference>
<dbReference type="GO" id="GO:0005634">
    <property type="term" value="C:nucleus"/>
    <property type="evidence" value="ECO:0007669"/>
    <property type="project" value="UniProtKB-SubCell"/>
</dbReference>
<reference evidence="8" key="1">
    <citation type="submission" date="2016-11" db="UniProtKB">
        <authorList>
            <consortium name="WormBaseParasite"/>
        </authorList>
    </citation>
    <scope>IDENTIFICATION</scope>
</reference>
<dbReference type="PANTHER" id="PTHR15141:SF76">
    <property type="entry name" value="TRANSCRIPTION ELONGATION FACTOR B POLYPEPTIDE 3"/>
    <property type="match status" value="1"/>
</dbReference>
<dbReference type="InterPro" id="IPR017923">
    <property type="entry name" value="TFIIS_N"/>
</dbReference>